<protein>
    <submittedName>
        <fullName evidence="8">Response regulator transcription factor</fullName>
    </submittedName>
</protein>
<dbReference type="SUPFAM" id="SSF46894">
    <property type="entry name" value="C-terminal effector domain of the bipartite response regulators"/>
    <property type="match status" value="1"/>
</dbReference>
<dbReference type="Proteomes" id="UP001302494">
    <property type="component" value="Chromosome"/>
</dbReference>
<accession>A0AA96GH27</accession>
<dbReference type="CDD" id="cd06170">
    <property type="entry name" value="LuxR_C_like"/>
    <property type="match status" value="1"/>
</dbReference>
<dbReference type="PROSITE" id="PS50110">
    <property type="entry name" value="RESPONSE_REGULATORY"/>
    <property type="match status" value="1"/>
</dbReference>
<evidence type="ECO:0000256" key="4">
    <source>
        <dbReference type="ARBA" id="ARBA00023163"/>
    </source>
</evidence>
<dbReference type="InterPro" id="IPR016032">
    <property type="entry name" value="Sig_transdc_resp-reg_C-effctor"/>
</dbReference>
<dbReference type="Pfam" id="PF00196">
    <property type="entry name" value="GerE"/>
    <property type="match status" value="1"/>
</dbReference>
<dbReference type="AlphaFoldDB" id="A0AA96GH27"/>
<dbReference type="InterPro" id="IPR058245">
    <property type="entry name" value="NreC/VraR/RcsB-like_REC"/>
</dbReference>
<dbReference type="RefSeq" id="WP_312745380.1">
    <property type="nucleotide sequence ID" value="NZ_CP116968.1"/>
</dbReference>
<evidence type="ECO:0000256" key="1">
    <source>
        <dbReference type="ARBA" id="ARBA00022553"/>
    </source>
</evidence>
<evidence type="ECO:0000256" key="3">
    <source>
        <dbReference type="ARBA" id="ARBA00023125"/>
    </source>
</evidence>
<evidence type="ECO:0000256" key="2">
    <source>
        <dbReference type="ARBA" id="ARBA00023015"/>
    </source>
</evidence>
<keyword evidence="1 5" id="KW-0597">Phosphoprotein</keyword>
<feature type="domain" description="Response regulatory" evidence="7">
    <location>
        <begin position="6"/>
        <end position="120"/>
    </location>
</feature>
<gene>
    <name evidence="8" type="ORF">PQG83_00280</name>
</gene>
<dbReference type="SUPFAM" id="SSF52172">
    <property type="entry name" value="CheY-like"/>
    <property type="match status" value="1"/>
</dbReference>
<dbReference type="GO" id="GO:0000160">
    <property type="term" value="P:phosphorelay signal transduction system"/>
    <property type="evidence" value="ECO:0007669"/>
    <property type="project" value="InterPro"/>
</dbReference>
<evidence type="ECO:0000313" key="8">
    <source>
        <dbReference type="EMBL" id="WNM62214.1"/>
    </source>
</evidence>
<sequence length="215" mass="23523">MVTRPRIVLADDHALVLEGLAKLVTEGCDLVGKVEDGRALLQAAQKLEPDVIVLDISMPKLNGLDAARQLKKLLPSIKLIFLTMHADPLYAKEAFQIGASGFLLKRSAASELMQAINAVMKGQYYVTPAIAKDFLGTITQEMPASPAEANSLTPRQREVLQLIAEGHSTKEMATMLHVSPKTIEFHRAKIIRELNCQSTAELTRYAITHGLVSPE</sequence>
<feature type="modified residue" description="4-aspartylphosphate" evidence="5">
    <location>
        <position position="55"/>
    </location>
</feature>
<keyword evidence="9" id="KW-1185">Reference proteome</keyword>
<dbReference type="SMART" id="SM00448">
    <property type="entry name" value="REC"/>
    <property type="match status" value="1"/>
</dbReference>
<dbReference type="InterPro" id="IPR039420">
    <property type="entry name" value="WalR-like"/>
</dbReference>
<reference evidence="8 9" key="1">
    <citation type="submission" date="2023-01" db="EMBL/GenBank/DDBJ databases">
        <title>Cultivation and genomic characterization of new, ubiquitous marine nitrite-oxidizing bacteria from the Nitrospirales.</title>
        <authorList>
            <person name="Mueller A.J."/>
            <person name="Daebeler A."/>
            <person name="Herbold C.W."/>
            <person name="Kirkegaard R.H."/>
            <person name="Daims H."/>
        </authorList>
    </citation>
    <scope>NUCLEOTIDE SEQUENCE [LARGE SCALE GENOMIC DNA]</scope>
    <source>
        <strain evidence="8 9">DK</strain>
    </source>
</reference>
<feature type="domain" description="HTH luxR-type" evidence="6">
    <location>
        <begin position="145"/>
        <end position="210"/>
    </location>
</feature>
<keyword evidence="3" id="KW-0238">DNA-binding</keyword>
<dbReference type="GO" id="GO:0006355">
    <property type="term" value="P:regulation of DNA-templated transcription"/>
    <property type="evidence" value="ECO:0007669"/>
    <property type="project" value="InterPro"/>
</dbReference>
<dbReference type="SMART" id="SM00421">
    <property type="entry name" value="HTH_LUXR"/>
    <property type="match status" value="1"/>
</dbReference>
<dbReference type="KEGG" id="nneo:PQG83_00280"/>
<dbReference type="PRINTS" id="PR00038">
    <property type="entry name" value="HTHLUXR"/>
</dbReference>
<evidence type="ECO:0000256" key="5">
    <source>
        <dbReference type="PROSITE-ProRule" id="PRU00169"/>
    </source>
</evidence>
<evidence type="ECO:0000259" key="7">
    <source>
        <dbReference type="PROSITE" id="PS50110"/>
    </source>
</evidence>
<proteinExistence type="predicted"/>
<dbReference type="CDD" id="cd17535">
    <property type="entry name" value="REC_NarL-like"/>
    <property type="match status" value="1"/>
</dbReference>
<keyword evidence="2" id="KW-0805">Transcription regulation</keyword>
<dbReference type="GO" id="GO:0003677">
    <property type="term" value="F:DNA binding"/>
    <property type="evidence" value="ECO:0007669"/>
    <property type="project" value="UniProtKB-KW"/>
</dbReference>
<dbReference type="Gene3D" id="3.40.50.2300">
    <property type="match status" value="1"/>
</dbReference>
<dbReference type="InterPro" id="IPR001789">
    <property type="entry name" value="Sig_transdc_resp-reg_receiver"/>
</dbReference>
<dbReference type="Pfam" id="PF00072">
    <property type="entry name" value="Response_reg"/>
    <property type="match status" value="1"/>
</dbReference>
<keyword evidence="4" id="KW-0804">Transcription</keyword>
<dbReference type="PROSITE" id="PS50043">
    <property type="entry name" value="HTH_LUXR_2"/>
    <property type="match status" value="1"/>
</dbReference>
<name>A0AA96GH27_9BACT</name>
<evidence type="ECO:0000259" key="6">
    <source>
        <dbReference type="PROSITE" id="PS50043"/>
    </source>
</evidence>
<organism evidence="8 9">
    <name type="scientific">Candidatus Nitrospira neomarina</name>
    <dbReference type="NCBI Taxonomy" id="3020899"/>
    <lineage>
        <taxon>Bacteria</taxon>
        <taxon>Pseudomonadati</taxon>
        <taxon>Nitrospirota</taxon>
        <taxon>Nitrospiria</taxon>
        <taxon>Nitrospirales</taxon>
        <taxon>Nitrospiraceae</taxon>
        <taxon>Nitrospira</taxon>
    </lineage>
</organism>
<dbReference type="PANTHER" id="PTHR43214">
    <property type="entry name" value="TWO-COMPONENT RESPONSE REGULATOR"/>
    <property type="match status" value="1"/>
</dbReference>
<dbReference type="EMBL" id="CP116968">
    <property type="protein sequence ID" value="WNM62214.1"/>
    <property type="molecule type" value="Genomic_DNA"/>
</dbReference>
<evidence type="ECO:0000313" key="9">
    <source>
        <dbReference type="Proteomes" id="UP001302494"/>
    </source>
</evidence>
<dbReference type="InterPro" id="IPR011006">
    <property type="entry name" value="CheY-like_superfamily"/>
</dbReference>
<dbReference type="PANTHER" id="PTHR43214:SF41">
    <property type="entry name" value="NITRATE_NITRITE RESPONSE REGULATOR PROTEIN NARP"/>
    <property type="match status" value="1"/>
</dbReference>
<dbReference type="InterPro" id="IPR000792">
    <property type="entry name" value="Tscrpt_reg_LuxR_C"/>
</dbReference>